<dbReference type="Pfam" id="PF13468">
    <property type="entry name" value="Glyoxalase_3"/>
    <property type="match status" value="1"/>
</dbReference>
<dbReference type="Gene3D" id="3.10.180.10">
    <property type="entry name" value="2,3-Dihydroxybiphenyl 1,2-Dioxygenase, domain 1"/>
    <property type="match status" value="1"/>
</dbReference>
<organism evidence="2 3">
    <name type="scientific">Agrobacterium pusense</name>
    <dbReference type="NCBI Taxonomy" id="648995"/>
    <lineage>
        <taxon>Bacteria</taxon>
        <taxon>Pseudomonadati</taxon>
        <taxon>Pseudomonadota</taxon>
        <taxon>Alphaproteobacteria</taxon>
        <taxon>Hyphomicrobiales</taxon>
        <taxon>Rhizobiaceae</taxon>
        <taxon>Rhizobium/Agrobacterium group</taxon>
        <taxon>Agrobacterium</taxon>
    </lineage>
</organism>
<dbReference type="InterPro" id="IPR025870">
    <property type="entry name" value="Glyoxalase-like_dom"/>
</dbReference>
<evidence type="ECO:0000313" key="3">
    <source>
        <dbReference type="Proteomes" id="UP000500870"/>
    </source>
</evidence>
<dbReference type="InterPro" id="IPR029068">
    <property type="entry name" value="Glyas_Bleomycin-R_OHBP_Dase"/>
</dbReference>
<gene>
    <name evidence="2" type="ORF">FOB41_04080</name>
</gene>
<sequence>MADRHRVDHLVLPVGDLAVAGARLKVLGFTVAPQALHPFGTENACVFFRDGTYLEPLTIADWVSYIASVERGDVFTGRDQAFRRSYGQEGFSALVASTADARADHRRFVASGVSAGEVFEFSRPMQMPDGSSGEAAFRLAFAASGSAADFFLFSCQRLQALPGDRAALERHQNGVLGLREIVLCSGKRSDTHLIETVFGCNGVVSPDGDVVFETGNARVRLSERPALSGVDPKATGKNGEGLRGMGVVFSVDDLAVTATVLAANGVSSAEAGGRLVVPAAPGQGVDFAFEEKR</sequence>
<dbReference type="RefSeq" id="WP_037089142.1">
    <property type="nucleotide sequence ID" value="NZ_CP050898.1"/>
</dbReference>
<proteinExistence type="predicted"/>
<name>A0A6H0ZJP0_9HYPH</name>
<protein>
    <submittedName>
        <fullName evidence="2">VOC family protein</fullName>
    </submittedName>
</protein>
<dbReference type="AlphaFoldDB" id="A0A6H0ZJP0"/>
<dbReference type="EMBL" id="CP050898">
    <property type="protein sequence ID" value="QIX20373.1"/>
    <property type="molecule type" value="Genomic_DNA"/>
</dbReference>
<reference evidence="2 3" key="1">
    <citation type="submission" date="2020-04" db="EMBL/GenBank/DDBJ databases">
        <title>FDA dAtabase for Regulatory Grade micrObial Sequences (FDA-ARGOS): Supporting development and validation of Infectious Disease Dx tests.</title>
        <authorList>
            <person name="Sciortino C."/>
            <person name="Tallon L."/>
            <person name="Sadzewicz L."/>
            <person name="Vavikolanu K."/>
            <person name="Mehta A."/>
            <person name="Aluvathingal J."/>
            <person name="Nadendla S."/>
            <person name="Nandy P."/>
            <person name="Geyer C."/>
            <person name="Yan Y."/>
            <person name="Sichtig H."/>
        </authorList>
    </citation>
    <scope>NUCLEOTIDE SEQUENCE [LARGE SCALE GENOMIC DNA]</scope>
    <source>
        <strain evidence="2 3">FDAARGOS_633</strain>
    </source>
</reference>
<evidence type="ECO:0000313" key="2">
    <source>
        <dbReference type="EMBL" id="QIX20373.1"/>
    </source>
</evidence>
<accession>A0A6H0ZJP0</accession>
<dbReference type="SUPFAM" id="SSF54593">
    <property type="entry name" value="Glyoxalase/Bleomycin resistance protein/Dihydroxybiphenyl dioxygenase"/>
    <property type="match status" value="1"/>
</dbReference>
<evidence type="ECO:0000259" key="1">
    <source>
        <dbReference type="Pfam" id="PF13468"/>
    </source>
</evidence>
<dbReference type="Proteomes" id="UP000500870">
    <property type="component" value="Chromosome 1"/>
</dbReference>
<feature type="domain" description="Glyoxalase-like" evidence="1">
    <location>
        <begin position="7"/>
        <end position="191"/>
    </location>
</feature>